<dbReference type="AlphaFoldDB" id="A0A6U3B267"/>
<evidence type="ECO:0000313" key="2">
    <source>
        <dbReference type="EMBL" id="CAD9969581.1"/>
    </source>
</evidence>
<evidence type="ECO:0000256" key="1">
    <source>
        <dbReference type="SAM" id="Coils"/>
    </source>
</evidence>
<dbReference type="EMBL" id="HBHT01020511">
    <property type="protein sequence ID" value="CAD9969581.1"/>
    <property type="molecule type" value="Transcribed_RNA"/>
</dbReference>
<organism evidence="3">
    <name type="scientific">Entomoneis paludosa</name>
    <dbReference type="NCBI Taxonomy" id="265537"/>
    <lineage>
        <taxon>Eukaryota</taxon>
        <taxon>Sar</taxon>
        <taxon>Stramenopiles</taxon>
        <taxon>Ochrophyta</taxon>
        <taxon>Bacillariophyta</taxon>
        <taxon>Bacillariophyceae</taxon>
        <taxon>Bacillariophycidae</taxon>
        <taxon>Entomoneidaceae</taxon>
        <taxon>Entomoneis</taxon>
    </lineage>
</organism>
<gene>
    <name evidence="2" type="ORF">APAL1065_LOCUS13713</name>
    <name evidence="3" type="ORF">APAL1065_LOCUS13714</name>
</gene>
<proteinExistence type="predicted"/>
<sequence length="190" mass="21108">MSQAPLLDQDATDIPLYDPQAMLVLDKAMAQGFLTLLSGGDPQPLVNLKRNRIRRSAVDMGFLALTEGNVLEACFGLPASSVIIRDGHQLAPKSTTKSKRATAHVRRAKQLLEQASDENEAICKMAVGTYLKAFEIVINTRDQMDQLNLWTRCFFYRRVSREAQVELRATFARLQEAILVALSATEALSE</sequence>
<name>A0A6U3B267_9STRA</name>
<keyword evidence="1" id="KW-0175">Coiled coil</keyword>
<dbReference type="EMBL" id="HBHT01020512">
    <property type="protein sequence ID" value="CAD9969584.1"/>
    <property type="molecule type" value="Transcribed_RNA"/>
</dbReference>
<protein>
    <submittedName>
        <fullName evidence="3">Uncharacterized protein</fullName>
    </submittedName>
</protein>
<evidence type="ECO:0000313" key="3">
    <source>
        <dbReference type="EMBL" id="CAD9969584.1"/>
    </source>
</evidence>
<feature type="coiled-coil region" evidence="1">
    <location>
        <begin position="98"/>
        <end position="125"/>
    </location>
</feature>
<accession>A0A6U3B267</accession>
<reference evidence="3" key="1">
    <citation type="submission" date="2021-01" db="EMBL/GenBank/DDBJ databases">
        <authorList>
            <person name="Corre E."/>
            <person name="Pelletier E."/>
            <person name="Niang G."/>
            <person name="Scheremetjew M."/>
            <person name="Finn R."/>
            <person name="Kale V."/>
            <person name="Holt S."/>
            <person name="Cochrane G."/>
            <person name="Meng A."/>
            <person name="Brown T."/>
            <person name="Cohen L."/>
        </authorList>
    </citation>
    <scope>NUCLEOTIDE SEQUENCE</scope>
    <source>
        <strain evidence="3">CCMP125</strain>
    </source>
</reference>